<name>A0A840ZHY0_9HYPH</name>
<reference evidence="2 3" key="1">
    <citation type="submission" date="2020-08" db="EMBL/GenBank/DDBJ databases">
        <title>Genomic Encyclopedia of Type Strains, Phase IV (KMG-IV): sequencing the most valuable type-strain genomes for metagenomic binning, comparative biology and taxonomic classification.</title>
        <authorList>
            <person name="Goeker M."/>
        </authorList>
    </citation>
    <scope>NUCLEOTIDE SEQUENCE [LARGE SCALE GENOMIC DNA]</scope>
    <source>
        <strain evidence="2 3">DSM 2163</strain>
    </source>
</reference>
<protein>
    <submittedName>
        <fullName evidence="2">Uncharacterized protein</fullName>
    </submittedName>
</protein>
<accession>A0A840ZHY0</accession>
<dbReference type="Proteomes" id="UP000583454">
    <property type="component" value="Unassembled WGS sequence"/>
</dbReference>
<evidence type="ECO:0000256" key="1">
    <source>
        <dbReference type="SAM" id="MobiDB-lite"/>
    </source>
</evidence>
<dbReference type="EMBL" id="JACHOP010000008">
    <property type="protein sequence ID" value="MBB5757632.1"/>
    <property type="molecule type" value="Genomic_DNA"/>
</dbReference>
<gene>
    <name evidence="2" type="ORF">HNR00_002346</name>
</gene>
<dbReference type="AlphaFoldDB" id="A0A840ZHY0"/>
<evidence type="ECO:0000313" key="2">
    <source>
        <dbReference type="EMBL" id="MBB5757632.1"/>
    </source>
</evidence>
<organism evidence="2 3">
    <name type="scientific">Methylorubrum rhodinum</name>
    <dbReference type="NCBI Taxonomy" id="29428"/>
    <lineage>
        <taxon>Bacteria</taxon>
        <taxon>Pseudomonadati</taxon>
        <taxon>Pseudomonadota</taxon>
        <taxon>Alphaproteobacteria</taxon>
        <taxon>Hyphomicrobiales</taxon>
        <taxon>Methylobacteriaceae</taxon>
        <taxon>Methylorubrum</taxon>
    </lineage>
</organism>
<sequence length="72" mass="7876">MAPRSLSQTDRRATPKSGHLSPASVVASLLGALASAHRRRLGFEVARFARTRETARPELGHALSWRFGVPVR</sequence>
<proteinExistence type="predicted"/>
<evidence type="ECO:0000313" key="3">
    <source>
        <dbReference type="Proteomes" id="UP000583454"/>
    </source>
</evidence>
<comment type="caution">
    <text evidence="2">The sequence shown here is derived from an EMBL/GenBank/DDBJ whole genome shotgun (WGS) entry which is preliminary data.</text>
</comment>
<feature type="region of interest" description="Disordered" evidence="1">
    <location>
        <begin position="1"/>
        <end position="20"/>
    </location>
</feature>
<keyword evidence="3" id="KW-1185">Reference proteome</keyword>